<evidence type="ECO:0000256" key="4">
    <source>
        <dbReference type="ARBA" id="ARBA00023136"/>
    </source>
</evidence>
<comment type="subcellular location">
    <subcellularLocation>
        <location evidence="1">Membrane</location>
        <topology evidence="1">Multi-pass membrane protein</topology>
    </subcellularLocation>
</comment>
<keyword evidence="2 5" id="KW-0812">Transmembrane</keyword>
<sequence length="314" mass="32820">MLGRIIQLFPMWAVVFAVLAYALPELFVGLKNHIVPLLTIIMLAMGISLSPKDFVNVTKRKKAVGVGVVLQFLIMPIAALLISFLLGFNAELTVGMVLVGSVAGGTSSNVMAYLAKGDVALSISMTAISTLLGVVLTPVLIEWLVGQSVDVPVSAMLMSLVKIVLVPVAIGLVINTFAGRMVNKIAPVLPLISMVAIVMIIAIVVALNVANLSTVGPLVALAVVLHNGLGLAAGYVCCRLLGFNESICRTVAFEVGLQNSGLATALALKFFTPASAIAGTIFSVWHNISGSLLAGYWAKRACKPADKEKNVASV</sequence>
<evidence type="ECO:0000256" key="3">
    <source>
        <dbReference type="ARBA" id="ARBA00022989"/>
    </source>
</evidence>
<dbReference type="GO" id="GO:0016020">
    <property type="term" value="C:membrane"/>
    <property type="evidence" value="ECO:0007669"/>
    <property type="project" value="UniProtKB-SubCell"/>
</dbReference>
<feature type="transmembrane region" description="Helical" evidence="5">
    <location>
        <begin position="153"/>
        <end position="174"/>
    </location>
</feature>
<accession>A0A090QMA0</accession>
<feature type="transmembrane region" description="Helical" evidence="5">
    <location>
        <begin position="92"/>
        <end position="112"/>
    </location>
</feature>
<feature type="transmembrane region" description="Helical" evidence="5">
    <location>
        <begin position="186"/>
        <end position="209"/>
    </location>
</feature>
<proteinExistence type="predicted"/>
<evidence type="ECO:0000256" key="1">
    <source>
        <dbReference type="ARBA" id="ARBA00004141"/>
    </source>
</evidence>
<keyword evidence="3 5" id="KW-1133">Transmembrane helix</keyword>
<dbReference type="Pfam" id="PF01758">
    <property type="entry name" value="SBF"/>
    <property type="match status" value="1"/>
</dbReference>
<feature type="transmembrane region" description="Helical" evidence="5">
    <location>
        <begin position="34"/>
        <end position="51"/>
    </location>
</feature>
<reference evidence="6 7" key="1">
    <citation type="journal article" date="2014" name="Genome Announc.">
        <title>Draft Genome Sequences of Two Vibrionaceae Species, Vibrio ponticus C121 and Photobacterium aphoticum C119, Isolated as Coral Reef Microbiota.</title>
        <authorList>
            <person name="Al-saari N."/>
            <person name="Meirelles P.M."/>
            <person name="Mino S."/>
            <person name="Suda W."/>
            <person name="Oshima K."/>
            <person name="Hattori M."/>
            <person name="Ohkuma M."/>
            <person name="Thompson F.L."/>
            <person name="Gomez-Gil B."/>
            <person name="Sawabe T."/>
            <person name="Sawabe T."/>
        </authorList>
    </citation>
    <scope>NUCLEOTIDE SEQUENCE [LARGE SCALE GENOMIC DNA]</scope>
    <source>
        <strain evidence="6 7">JCM 19237</strain>
    </source>
</reference>
<comment type="caution">
    <text evidence="6">The sequence shown here is derived from an EMBL/GenBank/DDBJ whole genome shotgun (WGS) entry which is preliminary data.</text>
</comment>
<evidence type="ECO:0000256" key="2">
    <source>
        <dbReference type="ARBA" id="ARBA00022692"/>
    </source>
</evidence>
<feature type="transmembrane region" description="Helical" evidence="5">
    <location>
        <begin position="119"/>
        <end position="141"/>
    </location>
</feature>
<organism evidence="6 7">
    <name type="scientific">Photobacterium aphoticum</name>
    <dbReference type="NCBI Taxonomy" id="754436"/>
    <lineage>
        <taxon>Bacteria</taxon>
        <taxon>Pseudomonadati</taxon>
        <taxon>Pseudomonadota</taxon>
        <taxon>Gammaproteobacteria</taxon>
        <taxon>Vibrionales</taxon>
        <taxon>Vibrionaceae</taxon>
        <taxon>Photobacterium</taxon>
    </lineage>
</organism>
<dbReference type="Gene3D" id="1.20.1530.20">
    <property type="match status" value="1"/>
</dbReference>
<gene>
    <name evidence="6" type="ORF">JCM19237_2172</name>
</gene>
<dbReference type="InterPro" id="IPR038770">
    <property type="entry name" value="Na+/solute_symporter_sf"/>
</dbReference>
<dbReference type="InterPro" id="IPR002657">
    <property type="entry name" value="BilAc:Na_symport/Acr3"/>
</dbReference>
<evidence type="ECO:0000313" key="6">
    <source>
        <dbReference type="EMBL" id="GAL04021.1"/>
    </source>
</evidence>
<name>A0A090QMA0_9GAMM</name>
<dbReference type="PANTHER" id="PTHR10361:SF28">
    <property type="entry name" value="P3 PROTEIN-RELATED"/>
    <property type="match status" value="1"/>
</dbReference>
<dbReference type="STRING" id="754436.JCM19237_2172"/>
<evidence type="ECO:0000313" key="7">
    <source>
        <dbReference type="Proteomes" id="UP000029227"/>
    </source>
</evidence>
<feature type="transmembrane region" description="Helical" evidence="5">
    <location>
        <begin position="63"/>
        <end position="86"/>
    </location>
</feature>
<keyword evidence="4 5" id="KW-0472">Membrane</keyword>
<feature type="transmembrane region" description="Helical" evidence="5">
    <location>
        <begin position="215"/>
        <end position="237"/>
    </location>
</feature>
<dbReference type="eggNOG" id="COG0385">
    <property type="taxonomic scope" value="Bacteria"/>
</dbReference>
<dbReference type="InterPro" id="IPR004710">
    <property type="entry name" value="Bilac:Na_transpt"/>
</dbReference>
<dbReference type="Proteomes" id="UP000029227">
    <property type="component" value="Unassembled WGS sequence"/>
</dbReference>
<dbReference type="EMBL" id="BBMN01000003">
    <property type="protein sequence ID" value="GAL04021.1"/>
    <property type="molecule type" value="Genomic_DNA"/>
</dbReference>
<dbReference type="PANTHER" id="PTHR10361">
    <property type="entry name" value="SODIUM-BILE ACID COTRANSPORTER"/>
    <property type="match status" value="1"/>
</dbReference>
<dbReference type="AlphaFoldDB" id="A0A090QMA0"/>
<protein>
    <submittedName>
        <fullName evidence="6">Sodium-dependent transporter</fullName>
    </submittedName>
</protein>
<evidence type="ECO:0000256" key="5">
    <source>
        <dbReference type="SAM" id="Phobius"/>
    </source>
</evidence>